<proteinExistence type="predicted"/>
<dbReference type="GO" id="GO:0005829">
    <property type="term" value="C:cytosol"/>
    <property type="evidence" value="ECO:0007669"/>
    <property type="project" value="TreeGrafter"/>
</dbReference>
<reference evidence="1" key="1">
    <citation type="submission" date="2020-10" db="EMBL/GenBank/DDBJ databases">
        <authorList>
            <person name="Gilroy R."/>
        </authorList>
    </citation>
    <scope>NUCLEOTIDE SEQUENCE</scope>
    <source>
        <strain evidence="1">11687</strain>
    </source>
</reference>
<feature type="non-terminal residue" evidence="1">
    <location>
        <position position="1"/>
    </location>
</feature>
<dbReference type="EMBL" id="DVMZ01000099">
    <property type="protein sequence ID" value="HIU59187.1"/>
    <property type="molecule type" value="Genomic_DNA"/>
</dbReference>
<dbReference type="PANTHER" id="PTHR10000:SF8">
    <property type="entry name" value="HAD SUPERFAMILY HYDROLASE-LIKE, TYPE 3"/>
    <property type="match status" value="1"/>
</dbReference>
<dbReference type="SUPFAM" id="SSF56784">
    <property type="entry name" value="HAD-like"/>
    <property type="match status" value="1"/>
</dbReference>
<dbReference type="Gene3D" id="3.40.50.1000">
    <property type="entry name" value="HAD superfamily/HAD-like"/>
    <property type="match status" value="1"/>
</dbReference>
<sequence>SKQYSKGTAVRFLADYYHVPIEKTIAVGDSLNDLPMLTAAGLGLAVKNADAALKEQVRTFPYTNDENAVGRIIAEYGFLGEDK</sequence>
<evidence type="ECO:0000313" key="2">
    <source>
        <dbReference type="Proteomes" id="UP000824081"/>
    </source>
</evidence>
<organism evidence="1 2">
    <name type="scientific">Candidatus Scatosoma pullistercoris</name>
    <dbReference type="NCBI Taxonomy" id="2840934"/>
    <lineage>
        <taxon>Bacteria</taxon>
        <taxon>Bacillati</taxon>
        <taxon>Bacillota</taxon>
        <taxon>Clostridia</taxon>
        <taxon>Candidatus Scatosoma</taxon>
    </lineage>
</organism>
<dbReference type="GO" id="GO:0016791">
    <property type="term" value="F:phosphatase activity"/>
    <property type="evidence" value="ECO:0007669"/>
    <property type="project" value="TreeGrafter"/>
</dbReference>
<dbReference type="AlphaFoldDB" id="A0A9D1MFL4"/>
<keyword evidence="1" id="KW-0378">Hydrolase</keyword>
<name>A0A9D1MFL4_9FIRM</name>
<dbReference type="PANTHER" id="PTHR10000">
    <property type="entry name" value="PHOSPHOSERINE PHOSPHATASE"/>
    <property type="match status" value="1"/>
</dbReference>
<dbReference type="InterPro" id="IPR023214">
    <property type="entry name" value="HAD_sf"/>
</dbReference>
<reference evidence="1" key="2">
    <citation type="journal article" date="2021" name="PeerJ">
        <title>Extensive microbial diversity within the chicken gut microbiome revealed by metagenomics and culture.</title>
        <authorList>
            <person name="Gilroy R."/>
            <person name="Ravi A."/>
            <person name="Getino M."/>
            <person name="Pursley I."/>
            <person name="Horton D.L."/>
            <person name="Alikhan N.F."/>
            <person name="Baker D."/>
            <person name="Gharbi K."/>
            <person name="Hall N."/>
            <person name="Watson M."/>
            <person name="Adriaenssens E.M."/>
            <person name="Foster-Nyarko E."/>
            <person name="Jarju S."/>
            <person name="Secka A."/>
            <person name="Antonio M."/>
            <person name="Oren A."/>
            <person name="Chaudhuri R.R."/>
            <person name="La Ragione R."/>
            <person name="Hildebrand F."/>
            <person name="Pallen M.J."/>
        </authorList>
    </citation>
    <scope>NUCLEOTIDE SEQUENCE</scope>
    <source>
        <strain evidence="1">11687</strain>
    </source>
</reference>
<gene>
    <name evidence="1" type="ORF">IAC57_03695</name>
</gene>
<dbReference type="GO" id="GO:0000287">
    <property type="term" value="F:magnesium ion binding"/>
    <property type="evidence" value="ECO:0007669"/>
    <property type="project" value="TreeGrafter"/>
</dbReference>
<dbReference type="Proteomes" id="UP000824081">
    <property type="component" value="Unassembled WGS sequence"/>
</dbReference>
<evidence type="ECO:0000313" key="1">
    <source>
        <dbReference type="EMBL" id="HIU59187.1"/>
    </source>
</evidence>
<comment type="caution">
    <text evidence="1">The sequence shown here is derived from an EMBL/GenBank/DDBJ whole genome shotgun (WGS) entry which is preliminary data.</text>
</comment>
<accession>A0A9D1MFL4</accession>
<dbReference type="InterPro" id="IPR036412">
    <property type="entry name" value="HAD-like_sf"/>
</dbReference>
<protein>
    <submittedName>
        <fullName evidence="1">HAD hydrolase family protein</fullName>
    </submittedName>
</protein>
<dbReference type="Pfam" id="PF08282">
    <property type="entry name" value="Hydrolase_3"/>
    <property type="match status" value="1"/>
</dbReference>